<evidence type="ECO:0000313" key="6">
    <source>
        <dbReference type="Proteomes" id="UP000446768"/>
    </source>
</evidence>
<dbReference type="Pfam" id="PF00106">
    <property type="entry name" value="adh_short"/>
    <property type="match status" value="1"/>
</dbReference>
<comment type="caution">
    <text evidence="5">The sequence shown here is derived from an EMBL/GenBank/DDBJ whole genome shotgun (WGS) entry which is preliminary data.</text>
</comment>
<keyword evidence="2" id="KW-0560">Oxidoreductase</keyword>
<dbReference type="InterPro" id="IPR002347">
    <property type="entry name" value="SDR_fam"/>
</dbReference>
<dbReference type="InterPro" id="IPR020904">
    <property type="entry name" value="Sc_DH/Rdtase_CS"/>
</dbReference>
<dbReference type="EMBL" id="WKJJ01000001">
    <property type="protein sequence ID" value="MRV70518.1"/>
    <property type="molecule type" value="Genomic_DNA"/>
</dbReference>
<dbReference type="Proteomes" id="UP000446768">
    <property type="component" value="Unassembled WGS sequence"/>
</dbReference>
<feature type="domain" description="Ketoreductase" evidence="4">
    <location>
        <begin position="7"/>
        <end position="189"/>
    </location>
</feature>
<dbReference type="GO" id="GO:0016616">
    <property type="term" value="F:oxidoreductase activity, acting on the CH-OH group of donors, NAD or NADP as acceptor"/>
    <property type="evidence" value="ECO:0007669"/>
    <property type="project" value="UniProtKB-ARBA"/>
</dbReference>
<evidence type="ECO:0000259" key="4">
    <source>
        <dbReference type="SMART" id="SM00822"/>
    </source>
</evidence>
<evidence type="ECO:0000313" key="5">
    <source>
        <dbReference type="EMBL" id="MRV70518.1"/>
    </source>
</evidence>
<dbReference type="SMART" id="SM00822">
    <property type="entry name" value="PKS_KR"/>
    <property type="match status" value="1"/>
</dbReference>
<organism evidence="5 6">
    <name type="scientific">Pseudoduganella rivuli</name>
    <dbReference type="NCBI Taxonomy" id="2666085"/>
    <lineage>
        <taxon>Bacteria</taxon>
        <taxon>Pseudomonadati</taxon>
        <taxon>Pseudomonadota</taxon>
        <taxon>Betaproteobacteria</taxon>
        <taxon>Burkholderiales</taxon>
        <taxon>Oxalobacteraceae</taxon>
        <taxon>Telluria group</taxon>
        <taxon>Pseudoduganella</taxon>
    </lineage>
</organism>
<dbReference type="PRINTS" id="PR00080">
    <property type="entry name" value="SDRFAMILY"/>
</dbReference>
<dbReference type="Gene3D" id="3.40.50.720">
    <property type="entry name" value="NAD(P)-binding Rossmann-like Domain"/>
    <property type="match status" value="1"/>
</dbReference>
<proteinExistence type="inferred from homology"/>
<accession>A0A7X2LR77</accession>
<dbReference type="FunFam" id="3.40.50.720:FF:000047">
    <property type="entry name" value="NADP-dependent L-serine/L-allo-threonine dehydrogenase"/>
    <property type="match status" value="1"/>
</dbReference>
<keyword evidence="6" id="KW-1185">Reference proteome</keyword>
<evidence type="ECO:0000256" key="3">
    <source>
        <dbReference type="RuleBase" id="RU000363"/>
    </source>
</evidence>
<dbReference type="PRINTS" id="PR00081">
    <property type="entry name" value="GDHRDH"/>
</dbReference>
<dbReference type="RefSeq" id="WP_154370986.1">
    <property type="nucleotide sequence ID" value="NZ_WKJJ01000001.1"/>
</dbReference>
<dbReference type="PROSITE" id="PS51257">
    <property type="entry name" value="PROKAR_LIPOPROTEIN"/>
    <property type="match status" value="1"/>
</dbReference>
<protein>
    <submittedName>
        <fullName evidence="5">SDR family NAD(P)-dependent oxidoreductase</fullName>
    </submittedName>
</protein>
<evidence type="ECO:0000256" key="1">
    <source>
        <dbReference type="ARBA" id="ARBA00006484"/>
    </source>
</evidence>
<dbReference type="SUPFAM" id="SSF51735">
    <property type="entry name" value="NAD(P)-binding Rossmann-fold domains"/>
    <property type="match status" value="1"/>
</dbReference>
<evidence type="ECO:0000256" key="2">
    <source>
        <dbReference type="ARBA" id="ARBA00023002"/>
    </source>
</evidence>
<gene>
    <name evidence="5" type="ORF">GJ700_02130</name>
</gene>
<reference evidence="5 6" key="1">
    <citation type="submission" date="2019-11" db="EMBL/GenBank/DDBJ databases">
        <title>Novel species isolated from a subtropical stream in China.</title>
        <authorList>
            <person name="Lu H."/>
        </authorList>
    </citation>
    <scope>NUCLEOTIDE SEQUENCE [LARGE SCALE GENOMIC DNA]</scope>
    <source>
        <strain evidence="5 6">FT92W</strain>
    </source>
</reference>
<name>A0A7X2LR77_9BURK</name>
<dbReference type="AlphaFoldDB" id="A0A7X2LR77"/>
<dbReference type="PANTHER" id="PTHR43115:SF4">
    <property type="entry name" value="DEHYDROGENASE_REDUCTASE SDR FAMILY MEMBER 11"/>
    <property type="match status" value="1"/>
</dbReference>
<comment type="similarity">
    <text evidence="1 3">Belongs to the short-chain dehydrogenases/reductases (SDR) family.</text>
</comment>
<sequence>MDTIQDKVIMITGASSGIGAACARLLARRGARLVLAARREERLASLAAEIGGGDRVLWAATDVTRVDQVQALAAAARARYGRIDVLVNNAGIMPVSLLAQGCVDDWDRMIDVNIKGVLYGIHAVLGDMLAQGSGHVINISSVAGLAVGPGGAVYSGTKFAVRAISDGLRQECTGKVRVTSICPGLVASELVDSVTHAAFKERVKTLYEGAMPAEAIADAVLYAIGQPAHVAVNEIVVRPLSQAF</sequence>
<dbReference type="PANTHER" id="PTHR43115">
    <property type="entry name" value="DEHYDROGENASE/REDUCTASE SDR FAMILY MEMBER 11"/>
    <property type="match status" value="1"/>
</dbReference>
<dbReference type="InterPro" id="IPR057326">
    <property type="entry name" value="KR_dom"/>
</dbReference>
<dbReference type="PROSITE" id="PS00061">
    <property type="entry name" value="ADH_SHORT"/>
    <property type="match status" value="1"/>
</dbReference>
<dbReference type="InterPro" id="IPR036291">
    <property type="entry name" value="NAD(P)-bd_dom_sf"/>
</dbReference>